<dbReference type="OrthoDB" id="7061679at2"/>
<dbReference type="EMBL" id="RBKU01000001">
    <property type="protein sequence ID" value="RKR83495.1"/>
    <property type="molecule type" value="Genomic_DNA"/>
</dbReference>
<evidence type="ECO:0000313" key="1">
    <source>
        <dbReference type="EMBL" id="RKR83495.1"/>
    </source>
</evidence>
<evidence type="ECO:0008006" key="3">
    <source>
        <dbReference type="Google" id="ProtNLM"/>
    </source>
</evidence>
<comment type="caution">
    <text evidence="1">The sequence shown here is derived from an EMBL/GenBank/DDBJ whole genome shotgun (WGS) entry which is preliminary data.</text>
</comment>
<keyword evidence="2" id="KW-1185">Reference proteome</keyword>
<dbReference type="RefSeq" id="WP_121198984.1">
    <property type="nucleotide sequence ID" value="NZ_RBKU01000001.1"/>
</dbReference>
<accession>A0A495J3D0</accession>
<dbReference type="AlphaFoldDB" id="A0A495J3D0"/>
<proteinExistence type="predicted"/>
<protein>
    <recommendedName>
        <fullName evidence="3">Peptidase U49-like protein</fullName>
    </recommendedName>
</protein>
<gene>
    <name evidence="1" type="ORF">BDD43_3705</name>
</gene>
<evidence type="ECO:0000313" key="2">
    <source>
        <dbReference type="Proteomes" id="UP000268007"/>
    </source>
</evidence>
<reference evidence="1 2" key="1">
    <citation type="submission" date="2018-10" db="EMBL/GenBank/DDBJ databases">
        <title>Genomic Encyclopedia of Archaeal and Bacterial Type Strains, Phase II (KMG-II): from individual species to whole genera.</title>
        <authorList>
            <person name="Goeker M."/>
        </authorList>
    </citation>
    <scope>NUCLEOTIDE SEQUENCE [LARGE SCALE GENOMIC DNA]</scope>
    <source>
        <strain evidence="1 2">DSM 18602</strain>
    </source>
</reference>
<organism evidence="1 2">
    <name type="scientific">Mucilaginibacter gracilis</name>
    <dbReference type="NCBI Taxonomy" id="423350"/>
    <lineage>
        <taxon>Bacteria</taxon>
        <taxon>Pseudomonadati</taxon>
        <taxon>Bacteroidota</taxon>
        <taxon>Sphingobacteriia</taxon>
        <taxon>Sphingobacteriales</taxon>
        <taxon>Sphingobacteriaceae</taxon>
        <taxon>Mucilaginibacter</taxon>
    </lineage>
</organism>
<name>A0A495J3D0_9SPHI</name>
<sequence>MYNYRAITDELVSSRIIPQADIYDYAADPIGEIYNRYFQYCQKALSEFSTEFNIQPAKIYFNNLPTVNAAAGMGNSYYVIKINKGLISTLYNLLYVNNKVFDQSELKETYDRLASSFDTPLEYVMYQLATYFTFYHERAHLVQKSPILTNYLDEINLGPTVANYSSLHHSLEFDADIDAAHRLIFVILEYWDKLPEQYRDEAYATEILALTTASIFTYFMYLEEKYSEIYYKEGTHPHPVIRITYILDVMIGVAQQNFQNITLDDKKILRQCLRIATGFCEAGQHADMVKGYAEMWQKENDLIEDFINNVLIPESVAVPCLIKNRR</sequence>
<dbReference type="Proteomes" id="UP000268007">
    <property type="component" value="Unassembled WGS sequence"/>
</dbReference>